<dbReference type="SMART" id="SM00342">
    <property type="entry name" value="HTH_ARAC"/>
    <property type="match status" value="1"/>
</dbReference>
<evidence type="ECO:0000256" key="1">
    <source>
        <dbReference type="ARBA" id="ARBA00023015"/>
    </source>
</evidence>
<dbReference type="PROSITE" id="PS01124">
    <property type="entry name" value="HTH_ARAC_FAMILY_2"/>
    <property type="match status" value="1"/>
</dbReference>
<dbReference type="InterPro" id="IPR052158">
    <property type="entry name" value="INH-QAR"/>
</dbReference>
<dbReference type="EMBL" id="JBHSMU010000014">
    <property type="protein sequence ID" value="MFC5460843.1"/>
    <property type="molecule type" value="Genomic_DNA"/>
</dbReference>
<dbReference type="InterPro" id="IPR009057">
    <property type="entry name" value="Homeodomain-like_sf"/>
</dbReference>
<evidence type="ECO:0000313" key="5">
    <source>
        <dbReference type="Proteomes" id="UP001596050"/>
    </source>
</evidence>
<keyword evidence="2" id="KW-0804">Transcription</keyword>
<sequence>MQSPRSIALLVFEGAQILNITGSAAVFAAANNVLKQRVYDIHVLSPLGGAIESMSAITILTKTMSTLDPESVDTLLFTGSGHDNAADALENNEVRQWVLRAISKCRRFGSSSGPATLALGRLRLLDGVRVAAHWAACDRLSKEIPSVAVDANAIYVEHGRVWTSAGGSAGIDMALQMVARDVGDSAANEIAKRLVLETRRPGYQPQLSEVVAALKRADNDFSGLIGWIRAHLSKPMSVDSLAARAGMSPRNFQRKFTACVGQPPARFVETLRLEHALGLLSSGLPAKTIANVCGYASPQQLAKAFQRQHGSSPATFLRDKQVEVKS</sequence>
<proteinExistence type="predicted"/>
<dbReference type="RefSeq" id="WP_379784104.1">
    <property type="nucleotide sequence ID" value="NZ_JBHSMU010000014.1"/>
</dbReference>
<dbReference type="InterPro" id="IPR018060">
    <property type="entry name" value="HTH_AraC"/>
</dbReference>
<dbReference type="Pfam" id="PF12833">
    <property type="entry name" value="HTH_18"/>
    <property type="match status" value="1"/>
</dbReference>
<dbReference type="Proteomes" id="UP001596050">
    <property type="component" value="Unassembled WGS sequence"/>
</dbReference>
<dbReference type="SUPFAM" id="SSF52317">
    <property type="entry name" value="Class I glutamine amidotransferase-like"/>
    <property type="match status" value="1"/>
</dbReference>
<dbReference type="SUPFAM" id="SSF46689">
    <property type="entry name" value="Homeodomain-like"/>
    <property type="match status" value="2"/>
</dbReference>
<reference evidence="5" key="1">
    <citation type="journal article" date="2019" name="Int. J. Syst. Evol. Microbiol.">
        <title>The Global Catalogue of Microorganisms (GCM) 10K type strain sequencing project: providing services to taxonomists for standard genome sequencing and annotation.</title>
        <authorList>
            <consortium name="The Broad Institute Genomics Platform"/>
            <consortium name="The Broad Institute Genome Sequencing Center for Infectious Disease"/>
            <person name="Wu L."/>
            <person name="Ma J."/>
        </authorList>
    </citation>
    <scope>NUCLEOTIDE SEQUENCE [LARGE SCALE GENOMIC DNA]</scope>
    <source>
        <strain evidence="5">KACC 12649</strain>
    </source>
</reference>
<evidence type="ECO:0000259" key="3">
    <source>
        <dbReference type="PROSITE" id="PS01124"/>
    </source>
</evidence>
<organism evidence="4 5">
    <name type="scientific">Massilia niabensis</name>
    <dbReference type="NCBI Taxonomy" id="544910"/>
    <lineage>
        <taxon>Bacteria</taxon>
        <taxon>Pseudomonadati</taxon>
        <taxon>Pseudomonadota</taxon>
        <taxon>Betaproteobacteria</taxon>
        <taxon>Burkholderiales</taxon>
        <taxon>Oxalobacteraceae</taxon>
        <taxon>Telluria group</taxon>
        <taxon>Massilia</taxon>
    </lineage>
</organism>
<dbReference type="Gene3D" id="1.10.10.60">
    <property type="entry name" value="Homeodomain-like"/>
    <property type="match status" value="1"/>
</dbReference>
<evidence type="ECO:0000313" key="4">
    <source>
        <dbReference type="EMBL" id="MFC5460843.1"/>
    </source>
</evidence>
<dbReference type="InterPro" id="IPR002818">
    <property type="entry name" value="DJ-1/PfpI"/>
</dbReference>
<comment type="caution">
    <text evidence="4">The sequence shown here is derived from an EMBL/GenBank/DDBJ whole genome shotgun (WGS) entry which is preliminary data.</text>
</comment>
<dbReference type="PANTHER" id="PTHR43130:SF3">
    <property type="entry name" value="HTH-TYPE TRANSCRIPTIONAL REGULATOR RV1931C"/>
    <property type="match status" value="1"/>
</dbReference>
<dbReference type="Pfam" id="PF01965">
    <property type="entry name" value="DJ-1_PfpI"/>
    <property type="match status" value="1"/>
</dbReference>
<dbReference type="PANTHER" id="PTHR43130">
    <property type="entry name" value="ARAC-FAMILY TRANSCRIPTIONAL REGULATOR"/>
    <property type="match status" value="1"/>
</dbReference>
<feature type="domain" description="HTH araC/xylS-type" evidence="3">
    <location>
        <begin position="222"/>
        <end position="319"/>
    </location>
</feature>
<keyword evidence="1" id="KW-0805">Transcription regulation</keyword>
<protein>
    <submittedName>
        <fullName evidence="4">GlxA family transcriptional regulator</fullName>
    </submittedName>
</protein>
<name>A0ABW0L4U7_9BURK</name>
<dbReference type="Gene3D" id="3.40.50.880">
    <property type="match status" value="1"/>
</dbReference>
<gene>
    <name evidence="4" type="ORF">ACFPN5_13615</name>
</gene>
<keyword evidence="5" id="KW-1185">Reference proteome</keyword>
<evidence type="ECO:0000256" key="2">
    <source>
        <dbReference type="ARBA" id="ARBA00023163"/>
    </source>
</evidence>
<dbReference type="InterPro" id="IPR029062">
    <property type="entry name" value="Class_I_gatase-like"/>
</dbReference>
<accession>A0ABW0L4U7</accession>